<keyword evidence="3" id="KW-0804">Transcription</keyword>
<dbReference type="GO" id="GO:0006355">
    <property type="term" value="P:regulation of DNA-templated transcription"/>
    <property type="evidence" value="ECO:0007669"/>
    <property type="project" value="InterPro"/>
</dbReference>
<dbReference type="OrthoDB" id="9797341at2"/>
<dbReference type="PANTHER" id="PTHR44688:SF16">
    <property type="entry name" value="DNA-BINDING TRANSCRIPTIONAL ACTIVATOR DEVR_DOSR"/>
    <property type="match status" value="1"/>
</dbReference>
<keyword evidence="7" id="KW-1185">Reference proteome</keyword>
<dbReference type="InterPro" id="IPR000792">
    <property type="entry name" value="Tscrpt_reg_LuxR_C"/>
</dbReference>
<dbReference type="InterPro" id="IPR016032">
    <property type="entry name" value="Sig_transdc_resp-reg_C-effctor"/>
</dbReference>
<evidence type="ECO:0000256" key="2">
    <source>
        <dbReference type="ARBA" id="ARBA00023125"/>
    </source>
</evidence>
<evidence type="ECO:0000313" key="7">
    <source>
        <dbReference type="Proteomes" id="UP000249248"/>
    </source>
</evidence>
<comment type="caution">
    <text evidence="6">The sequence shown here is derived from an EMBL/GenBank/DDBJ whole genome shotgun (WGS) entry which is preliminary data.</text>
</comment>
<dbReference type="Gene3D" id="3.30.450.20">
    <property type="entry name" value="PAS domain"/>
    <property type="match status" value="1"/>
</dbReference>
<dbReference type="AlphaFoldDB" id="A0A2W1NTP1"/>
<dbReference type="SMART" id="SM00421">
    <property type="entry name" value="HTH_LUXR"/>
    <property type="match status" value="1"/>
</dbReference>
<dbReference type="PANTHER" id="PTHR44688">
    <property type="entry name" value="DNA-BINDING TRANSCRIPTIONAL ACTIVATOR DEVR_DOSR"/>
    <property type="match status" value="1"/>
</dbReference>
<dbReference type="Pfam" id="PF00196">
    <property type="entry name" value="GerE"/>
    <property type="match status" value="1"/>
</dbReference>
<evidence type="ECO:0000259" key="5">
    <source>
        <dbReference type="PROSITE" id="PS50112"/>
    </source>
</evidence>
<feature type="domain" description="PAS" evidence="5">
    <location>
        <begin position="28"/>
        <end position="104"/>
    </location>
</feature>
<dbReference type="PROSITE" id="PS00622">
    <property type="entry name" value="HTH_LUXR_1"/>
    <property type="match status" value="1"/>
</dbReference>
<evidence type="ECO:0000256" key="1">
    <source>
        <dbReference type="ARBA" id="ARBA00023015"/>
    </source>
</evidence>
<dbReference type="PRINTS" id="PR00038">
    <property type="entry name" value="HTHLUXR"/>
</dbReference>
<dbReference type="PROSITE" id="PS50043">
    <property type="entry name" value="HTH_LUXR_2"/>
    <property type="match status" value="1"/>
</dbReference>
<accession>A0A2W1NTP1</accession>
<keyword evidence="1" id="KW-0805">Transcription regulation</keyword>
<evidence type="ECO:0008006" key="8">
    <source>
        <dbReference type="Google" id="ProtNLM"/>
    </source>
</evidence>
<protein>
    <recommendedName>
        <fullName evidence="8">HTH luxR-type domain-containing protein</fullName>
    </recommendedName>
</protein>
<feature type="domain" description="HTH luxR-type" evidence="4">
    <location>
        <begin position="192"/>
        <end position="257"/>
    </location>
</feature>
<dbReference type="InterPro" id="IPR036388">
    <property type="entry name" value="WH-like_DNA-bd_sf"/>
</dbReference>
<evidence type="ECO:0000313" key="6">
    <source>
        <dbReference type="EMBL" id="PZE18098.1"/>
    </source>
</evidence>
<evidence type="ECO:0000256" key="3">
    <source>
        <dbReference type="ARBA" id="ARBA00023163"/>
    </source>
</evidence>
<dbReference type="Gene3D" id="1.10.10.10">
    <property type="entry name" value="Winged helix-like DNA-binding domain superfamily/Winged helix DNA-binding domain"/>
    <property type="match status" value="1"/>
</dbReference>
<reference evidence="6 7" key="1">
    <citation type="submission" date="2018-06" db="EMBL/GenBank/DDBJ databases">
        <title>The draft genome sequence of Crocinitomix sp. SM1701.</title>
        <authorList>
            <person name="Zhang X."/>
        </authorList>
    </citation>
    <scope>NUCLEOTIDE SEQUENCE [LARGE SCALE GENOMIC DNA]</scope>
    <source>
        <strain evidence="6 7">SM1701</strain>
    </source>
</reference>
<dbReference type="EMBL" id="QKSB01000002">
    <property type="protein sequence ID" value="PZE18098.1"/>
    <property type="molecule type" value="Genomic_DNA"/>
</dbReference>
<sequence>MKDVLQVLEKANHTKGISFIKDYKKYLNKAFYEDNLSDALNHVLFAIDYRNNTFIHLGKNIEQIFGIEYQEMMDNGPQYIYNYFLEEDVKLLNSKTLKILIQIAKEQKDKDLEELKFAYNYRIKTPKGEVKCMLNRYTNIILGEEGFPLVIVGSMTDISEFCNNKELFCEVTRVREGRESERLFQAIFPIAKTANQYNLSKKEMEVLSMVVKGYISKEIADQTNRSVETIHSHRKNILKKMNCHNITEAAMIAKDNNWF</sequence>
<keyword evidence="2" id="KW-0238">DNA-binding</keyword>
<proteinExistence type="predicted"/>
<dbReference type="InterPro" id="IPR000014">
    <property type="entry name" value="PAS"/>
</dbReference>
<dbReference type="InterPro" id="IPR035965">
    <property type="entry name" value="PAS-like_dom_sf"/>
</dbReference>
<dbReference type="PROSITE" id="PS50112">
    <property type="entry name" value="PAS"/>
    <property type="match status" value="1"/>
</dbReference>
<dbReference type="RefSeq" id="WP_111062251.1">
    <property type="nucleotide sequence ID" value="NZ_JBHUCU010000002.1"/>
</dbReference>
<gene>
    <name evidence="6" type="ORF">DNU06_05640</name>
</gene>
<dbReference type="SUPFAM" id="SSF46894">
    <property type="entry name" value="C-terminal effector domain of the bipartite response regulators"/>
    <property type="match status" value="1"/>
</dbReference>
<dbReference type="Proteomes" id="UP000249248">
    <property type="component" value="Unassembled WGS sequence"/>
</dbReference>
<dbReference type="GO" id="GO:0003677">
    <property type="term" value="F:DNA binding"/>
    <property type="evidence" value="ECO:0007669"/>
    <property type="project" value="UniProtKB-KW"/>
</dbReference>
<name>A0A2W1NTP1_9FLAO</name>
<dbReference type="CDD" id="cd06170">
    <property type="entry name" value="LuxR_C_like"/>
    <property type="match status" value="1"/>
</dbReference>
<organism evidence="6 7">
    <name type="scientific">Putridiphycobacter roseus</name>
    <dbReference type="NCBI Taxonomy" id="2219161"/>
    <lineage>
        <taxon>Bacteria</taxon>
        <taxon>Pseudomonadati</taxon>
        <taxon>Bacteroidota</taxon>
        <taxon>Flavobacteriia</taxon>
        <taxon>Flavobacteriales</taxon>
        <taxon>Crocinitomicaceae</taxon>
        <taxon>Putridiphycobacter</taxon>
    </lineage>
</organism>
<evidence type="ECO:0000259" key="4">
    <source>
        <dbReference type="PROSITE" id="PS50043"/>
    </source>
</evidence>
<dbReference type="SUPFAM" id="SSF55785">
    <property type="entry name" value="PYP-like sensor domain (PAS domain)"/>
    <property type="match status" value="1"/>
</dbReference>